<name>A0A0H1RC78_9HYPH</name>
<dbReference type="OrthoDB" id="9781757at2"/>
<dbReference type="CDD" id="cd06558">
    <property type="entry name" value="crotonase-like"/>
    <property type="match status" value="1"/>
</dbReference>
<evidence type="ECO:0008006" key="4">
    <source>
        <dbReference type="Google" id="ProtNLM"/>
    </source>
</evidence>
<dbReference type="AlphaFoldDB" id="A0A0H1RC78"/>
<dbReference type="STRING" id="1225564.AA309_13485"/>
<accession>A0A0H1RC78</accession>
<comment type="caution">
    <text evidence="2">The sequence shown here is derived from an EMBL/GenBank/DDBJ whole genome shotgun (WGS) entry which is preliminary data.</text>
</comment>
<dbReference type="SUPFAM" id="SSF52096">
    <property type="entry name" value="ClpP/crotonase"/>
    <property type="match status" value="1"/>
</dbReference>
<evidence type="ECO:0000313" key="2">
    <source>
        <dbReference type="EMBL" id="KLK92684.1"/>
    </source>
</evidence>
<dbReference type="RefSeq" id="WP_047189505.1">
    <property type="nucleotide sequence ID" value="NZ_LCYG01000032.1"/>
</dbReference>
<dbReference type="InterPro" id="IPR014748">
    <property type="entry name" value="Enoyl-CoA_hydra_C"/>
</dbReference>
<protein>
    <recommendedName>
        <fullName evidence="4">Enoyl-CoA hydratase</fullName>
    </recommendedName>
</protein>
<dbReference type="Pfam" id="PF00378">
    <property type="entry name" value="ECH_1"/>
    <property type="match status" value="1"/>
</dbReference>
<sequence length="263" mass="28087">MSLTTLRCTIEGPVATIALARPDKLNALNGIMHAELRETLERCEQDEAVRVVVLTGEGRAFSSGQDLTENLPKDENGRIDLGPPLARDYNPLVLKLASYSKVTIAALNGPAVGASMNIALACDIVVAARSAYLQEAFAKIALVPDAGGTWILPRLVGPKQALALMLTAEPISAEDAQRMGLIFKVFDDASFAVDVAAFAASIAAGPGLAQRLTKQAVAQSLSNDLQAQLELEAQLQREAGFSRDFLEGVTAFREKRAPRFEGR</sequence>
<dbReference type="Gene3D" id="1.10.12.10">
    <property type="entry name" value="Lyase 2-enoyl-coa Hydratase, Chain A, domain 2"/>
    <property type="match status" value="1"/>
</dbReference>
<evidence type="ECO:0000313" key="3">
    <source>
        <dbReference type="Proteomes" id="UP000035489"/>
    </source>
</evidence>
<dbReference type="PANTHER" id="PTHR43459">
    <property type="entry name" value="ENOYL-COA HYDRATASE"/>
    <property type="match status" value="1"/>
</dbReference>
<dbReference type="PANTHER" id="PTHR43459:SF1">
    <property type="entry name" value="EG:BACN32G11.4 PROTEIN"/>
    <property type="match status" value="1"/>
</dbReference>
<dbReference type="InterPro" id="IPR029045">
    <property type="entry name" value="ClpP/crotonase-like_dom_sf"/>
</dbReference>
<reference evidence="2 3" key="1">
    <citation type="submission" date="2015-05" db="EMBL/GenBank/DDBJ databases">
        <title>Draft genome sequence of Microvirga vignae strain BR3299, a novel nitrogen fixing bacteria isolated from Brazil semi-aired region.</title>
        <authorList>
            <person name="Zilli J.E."/>
            <person name="Passos S.R."/>
            <person name="Leite J."/>
            <person name="Baldani J.I."/>
            <person name="Xavier G.R."/>
            <person name="Rumjaneck N.G."/>
            <person name="Simoes-Araujo J.L."/>
        </authorList>
    </citation>
    <scope>NUCLEOTIDE SEQUENCE [LARGE SCALE GENOMIC DNA]</scope>
    <source>
        <strain evidence="2 3">BR3299</strain>
    </source>
</reference>
<evidence type="ECO:0000256" key="1">
    <source>
        <dbReference type="ARBA" id="ARBA00005254"/>
    </source>
</evidence>
<comment type="similarity">
    <text evidence="1">Belongs to the enoyl-CoA hydratase/isomerase family.</text>
</comment>
<dbReference type="GO" id="GO:0003824">
    <property type="term" value="F:catalytic activity"/>
    <property type="evidence" value="ECO:0007669"/>
    <property type="project" value="UniProtKB-ARBA"/>
</dbReference>
<dbReference type="InterPro" id="IPR001753">
    <property type="entry name" value="Enoyl-CoA_hydra/iso"/>
</dbReference>
<organism evidence="2 3">
    <name type="scientific">Microvirga vignae</name>
    <dbReference type="NCBI Taxonomy" id="1225564"/>
    <lineage>
        <taxon>Bacteria</taxon>
        <taxon>Pseudomonadati</taxon>
        <taxon>Pseudomonadota</taxon>
        <taxon>Alphaproteobacteria</taxon>
        <taxon>Hyphomicrobiales</taxon>
        <taxon>Methylobacteriaceae</taxon>
        <taxon>Microvirga</taxon>
    </lineage>
</organism>
<dbReference type="EMBL" id="LCYG01000032">
    <property type="protein sequence ID" value="KLK92684.1"/>
    <property type="molecule type" value="Genomic_DNA"/>
</dbReference>
<dbReference type="Proteomes" id="UP000035489">
    <property type="component" value="Unassembled WGS sequence"/>
</dbReference>
<dbReference type="Gene3D" id="3.90.226.10">
    <property type="entry name" value="2-enoyl-CoA Hydratase, Chain A, domain 1"/>
    <property type="match status" value="1"/>
</dbReference>
<keyword evidence="3" id="KW-1185">Reference proteome</keyword>
<gene>
    <name evidence="2" type="ORF">AA309_13485</name>
</gene>
<dbReference type="PATRIC" id="fig|1225564.3.peg.3546"/>
<proteinExistence type="inferred from homology"/>